<feature type="compositionally biased region" description="Polar residues" evidence="14">
    <location>
        <begin position="218"/>
        <end position="238"/>
    </location>
</feature>
<sequence length="501" mass="54397">MNAAKASAAFGGDVEGQGGAQSAGVASSSSSAALMKSSTSASMNGSSSLTSSAASAKSGYAARPARQQITQAKLDAIRLANDKASQSGLTYNIWYNKYSGGDREDTMSNKIKSETRVDVARDSGWTRADTKGAGGGFVCLFFARGYCPLGNKCDFYHRLPEVKDLPEQGRDVFGREKHGDYRDDMGGVGSLERVNRTLYIGRIVEENDAFSRGGGQSGAANMSQQNWRDVGRNTTSLTREQREKKREKERKMGMSGTEMVLRRHFGEFGEIQRVKVLHTRSCAFVTYTFESSAQFAKEAMSNQSLDHNEVLNVRWATDDPNPGAQKRDHRERQSLGSERMWEKMSEEQRDALRELHRLEGPVEAEGGAEQEDGAQIKRPRVEEHPSTEMTDEEYEQLLRENEAGWASMGGEPAQNVPAPQLQAAATQAQQSRFIDLATLGDLRGLVHRSQASSSNGKGSVVGNGEGRKAEQLKQAAPAPGGASALGGLANYASDSEDEGQE</sequence>
<feature type="region of interest" description="Disordered" evidence="14">
    <location>
        <begin position="211"/>
        <end position="254"/>
    </location>
</feature>
<dbReference type="InterPro" id="IPR039171">
    <property type="entry name" value="Cwc2/Slt11"/>
</dbReference>
<protein>
    <submittedName>
        <fullName evidence="17">Pre-mrna splicing factor cwc2</fullName>
    </submittedName>
</protein>
<keyword evidence="8 12" id="KW-0694">RNA-binding</keyword>
<dbReference type="InterPro" id="IPR034181">
    <property type="entry name" value="Cwc2_RRM"/>
</dbReference>
<feature type="region of interest" description="Disordered" evidence="14">
    <location>
        <begin position="407"/>
        <end position="429"/>
    </location>
</feature>
<feature type="region of interest" description="Disordered" evidence="14">
    <location>
        <begin position="1"/>
        <end position="31"/>
    </location>
</feature>
<evidence type="ECO:0000256" key="2">
    <source>
        <dbReference type="ARBA" id="ARBA00008024"/>
    </source>
</evidence>
<feature type="region of interest" description="Disordered" evidence="14">
    <location>
        <begin position="315"/>
        <end position="393"/>
    </location>
</feature>
<dbReference type="InterPro" id="IPR032297">
    <property type="entry name" value="Torus"/>
</dbReference>
<evidence type="ECO:0000256" key="11">
    <source>
        <dbReference type="ARBA" id="ARBA00023306"/>
    </source>
</evidence>
<reference evidence="17 18" key="1">
    <citation type="submission" date="2014-09" db="EMBL/GenBank/DDBJ databases">
        <authorList>
            <person name="Magalhaes I.L.F."/>
            <person name="Oliveira U."/>
            <person name="Santos F.R."/>
            <person name="Vidigal T.H.D.A."/>
            <person name="Brescovit A.D."/>
            <person name="Santos A.J."/>
        </authorList>
    </citation>
    <scope>NUCLEOTIDE SEQUENCE [LARGE SCALE GENOMIC DNA]</scope>
</reference>
<keyword evidence="5" id="KW-0747">Spliceosome</keyword>
<keyword evidence="7 13" id="KW-0862">Zinc</keyword>
<feature type="compositionally biased region" description="Basic and acidic residues" evidence="14">
    <location>
        <begin position="239"/>
        <end position="252"/>
    </location>
</feature>
<keyword evidence="10" id="KW-0539">Nucleus</keyword>
<evidence type="ECO:0000256" key="13">
    <source>
        <dbReference type="PROSITE-ProRule" id="PRU00723"/>
    </source>
</evidence>
<feature type="compositionally biased region" description="Low complexity" evidence="14">
    <location>
        <begin position="418"/>
        <end position="429"/>
    </location>
</feature>
<evidence type="ECO:0000313" key="18">
    <source>
        <dbReference type="Proteomes" id="UP000054845"/>
    </source>
</evidence>
<evidence type="ECO:0000256" key="6">
    <source>
        <dbReference type="ARBA" id="ARBA00022771"/>
    </source>
</evidence>
<dbReference type="PROSITE" id="PS50103">
    <property type="entry name" value="ZF_C3H1"/>
    <property type="match status" value="1"/>
</dbReference>
<evidence type="ECO:0000256" key="7">
    <source>
        <dbReference type="ARBA" id="ARBA00022833"/>
    </source>
</evidence>
<keyword evidence="3" id="KW-0507">mRNA processing</keyword>
<evidence type="ECO:0000313" key="17">
    <source>
        <dbReference type="EMBL" id="CEH19237.1"/>
    </source>
</evidence>
<evidence type="ECO:0000256" key="14">
    <source>
        <dbReference type="SAM" id="MobiDB-lite"/>
    </source>
</evidence>
<feature type="compositionally biased region" description="Low complexity" evidence="14">
    <location>
        <begin position="475"/>
        <end position="489"/>
    </location>
</feature>
<accession>A0A0P1BRD2</accession>
<dbReference type="GO" id="GO:0036002">
    <property type="term" value="F:pre-mRNA binding"/>
    <property type="evidence" value="ECO:0007669"/>
    <property type="project" value="TreeGrafter"/>
</dbReference>
<dbReference type="GO" id="GO:0017070">
    <property type="term" value="F:U6 snRNA binding"/>
    <property type="evidence" value="ECO:0007669"/>
    <property type="project" value="TreeGrafter"/>
</dbReference>
<dbReference type="Proteomes" id="UP000054845">
    <property type="component" value="Unassembled WGS sequence"/>
</dbReference>
<feature type="domain" description="RRM" evidence="15">
    <location>
        <begin position="257"/>
        <end position="318"/>
    </location>
</feature>
<comment type="subcellular location">
    <subcellularLocation>
        <location evidence="1">Nucleus</location>
    </subcellularLocation>
</comment>
<dbReference type="Pfam" id="PF16131">
    <property type="entry name" value="Torus"/>
    <property type="match status" value="1"/>
</dbReference>
<dbReference type="STRING" id="401625.A0A0P1BRD2"/>
<organism evidence="17 18">
    <name type="scientific">Ceraceosorus bombacis</name>
    <dbReference type="NCBI Taxonomy" id="401625"/>
    <lineage>
        <taxon>Eukaryota</taxon>
        <taxon>Fungi</taxon>
        <taxon>Dikarya</taxon>
        <taxon>Basidiomycota</taxon>
        <taxon>Ustilaginomycotina</taxon>
        <taxon>Exobasidiomycetes</taxon>
        <taxon>Ceraceosorales</taxon>
        <taxon>Ceraceosoraceae</taxon>
        <taxon>Ceraceosorus</taxon>
    </lineage>
</organism>
<dbReference type="PANTHER" id="PTHR14089:SF2">
    <property type="entry name" value="PRE-MRNA-SPLICING FACTOR CWC2"/>
    <property type="match status" value="1"/>
</dbReference>
<dbReference type="Pfam" id="PF00076">
    <property type="entry name" value="RRM_1"/>
    <property type="match status" value="1"/>
</dbReference>
<evidence type="ECO:0000259" key="16">
    <source>
        <dbReference type="PROSITE" id="PS50103"/>
    </source>
</evidence>
<keyword evidence="11" id="KW-0131">Cell cycle</keyword>
<dbReference type="OrthoDB" id="10251848at2759"/>
<dbReference type="PROSITE" id="PS50102">
    <property type="entry name" value="RRM"/>
    <property type="match status" value="1"/>
</dbReference>
<evidence type="ECO:0000256" key="1">
    <source>
        <dbReference type="ARBA" id="ARBA00004123"/>
    </source>
</evidence>
<dbReference type="AlphaFoldDB" id="A0A0P1BRD2"/>
<evidence type="ECO:0000256" key="4">
    <source>
        <dbReference type="ARBA" id="ARBA00022723"/>
    </source>
</evidence>
<dbReference type="InterPro" id="IPR000571">
    <property type="entry name" value="Znf_CCCH"/>
</dbReference>
<evidence type="ECO:0000256" key="5">
    <source>
        <dbReference type="ARBA" id="ARBA00022728"/>
    </source>
</evidence>
<dbReference type="SUPFAM" id="SSF90229">
    <property type="entry name" value="CCCH zinc finger"/>
    <property type="match status" value="1"/>
</dbReference>
<evidence type="ECO:0000256" key="12">
    <source>
        <dbReference type="PROSITE-ProRule" id="PRU00176"/>
    </source>
</evidence>
<feature type="compositionally biased region" description="Basic and acidic residues" evidence="14">
    <location>
        <begin position="325"/>
        <end position="360"/>
    </location>
</feature>
<keyword evidence="18" id="KW-1185">Reference proteome</keyword>
<evidence type="ECO:0000259" key="15">
    <source>
        <dbReference type="PROSITE" id="PS50102"/>
    </source>
</evidence>
<dbReference type="GO" id="GO:0008380">
    <property type="term" value="P:RNA splicing"/>
    <property type="evidence" value="ECO:0007669"/>
    <property type="project" value="UniProtKB-KW"/>
</dbReference>
<keyword evidence="6 13" id="KW-0863">Zinc-finger</keyword>
<dbReference type="Gene3D" id="3.30.70.330">
    <property type="match status" value="1"/>
</dbReference>
<dbReference type="PANTHER" id="PTHR14089">
    <property type="entry name" value="PRE-MRNA-SPLICING FACTOR RBM22"/>
    <property type="match status" value="1"/>
</dbReference>
<keyword evidence="4 13" id="KW-0479">Metal-binding</keyword>
<comment type="similarity">
    <text evidence="2">Belongs to the RRM CWC2 family.</text>
</comment>
<feature type="domain" description="C3H1-type" evidence="16">
    <location>
        <begin position="138"/>
        <end position="160"/>
    </location>
</feature>
<dbReference type="InterPro" id="IPR035979">
    <property type="entry name" value="RBD_domain_sf"/>
</dbReference>
<dbReference type="GO" id="GO:0006397">
    <property type="term" value="P:mRNA processing"/>
    <property type="evidence" value="ECO:0007669"/>
    <property type="project" value="UniProtKB-KW"/>
</dbReference>
<dbReference type="InterPro" id="IPR012677">
    <property type="entry name" value="Nucleotide-bd_a/b_plait_sf"/>
</dbReference>
<evidence type="ECO:0000256" key="9">
    <source>
        <dbReference type="ARBA" id="ARBA00023187"/>
    </source>
</evidence>
<dbReference type="GO" id="GO:0008270">
    <property type="term" value="F:zinc ion binding"/>
    <property type="evidence" value="ECO:0007669"/>
    <property type="project" value="UniProtKB-KW"/>
</dbReference>
<dbReference type="EMBL" id="CCYA01000290">
    <property type="protein sequence ID" value="CEH19237.1"/>
    <property type="molecule type" value="Genomic_DNA"/>
</dbReference>
<proteinExistence type="inferred from homology"/>
<dbReference type="SMART" id="SM00360">
    <property type="entry name" value="RRM"/>
    <property type="match status" value="1"/>
</dbReference>
<name>A0A0P1BRD2_9BASI</name>
<feature type="compositionally biased region" description="Low complexity" evidence="14">
    <location>
        <begin position="22"/>
        <end position="31"/>
    </location>
</feature>
<dbReference type="CDD" id="cd12360">
    <property type="entry name" value="RRM_cwf2"/>
    <property type="match status" value="1"/>
</dbReference>
<evidence type="ECO:0000256" key="10">
    <source>
        <dbReference type="ARBA" id="ARBA00023242"/>
    </source>
</evidence>
<dbReference type="GO" id="GO:0071007">
    <property type="term" value="C:U2-type catalytic step 2 spliceosome"/>
    <property type="evidence" value="ECO:0007669"/>
    <property type="project" value="TreeGrafter"/>
</dbReference>
<keyword evidence="9" id="KW-0508">mRNA splicing</keyword>
<dbReference type="InterPro" id="IPR000504">
    <property type="entry name" value="RRM_dom"/>
</dbReference>
<dbReference type="SUPFAM" id="SSF54928">
    <property type="entry name" value="RNA-binding domain, RBD"/>
    <property type="match status" value="1"/>
</dbReference>
<feature type="region of interest" description="Disordered" evidence="14">
    <location>
        <begin position="447"/>
        <end position="501"/>
    </location>
</feature>
<dbReference type="GO" id="GO:0071006">
    <property type="term" value="C:U2-type catalytic step 1 spliceosome"/>
    <property type="evidence" value="ECO:0007669"/>
    <property type="project" value="TreeGrafter"/>
</dbReference>
<evidence type="ECO:0000256" key="3">
    <source>
        <dbReference type="ARBA" id="ARBA00022664"/>
    </source>
</evidence>
<dbReference type="GO" id="GO:0000974">
    <property type="term" value="C:Prp19 complex"/>
    <property type="evidence" value="ECO:0007669"/>
    <property type="project" value="TreeGrafter"/>
</dbReference>
<feature type="zinc finger region" description="C3H1-type" evidence="13">
    <location>
        <begin position="138"/>
        <end position="160"/>
    </location>
</feature>
<dbReference type="InterPro" id="IPR036855">
    <property type="entry name" value="Znf_CCCH_sf"/>
</dbReference>
<evidence type="ECO:0000256" key="8">
    <source>
        <dbReference type="ARBA" id="ARBA00022884"/>
    </source>
</evidence>